<organism evidence="2 3">
    <name type="scientific">Abeliophyllum distichum</name>
    <dbReference type="NCBI Taxonomy" id="126358"/>
    <lineage>
        <taxon>Eukaryota</taxon>
        <taxon>Viridiplantae</taxon>
        <taxon>Streptophyta</taxon>
        <taxon>Embryophyta</taxon>
        <taxon>Tracheophyta</taxon>
        <taxon>Spermatophyta</taxon>
        <taxon>Magnoliopsida</taxon>
        <taxon>eudicotyledons</taxon>
        <taxon>Gunneridae</taxon>
        <taxon>Pentapetalae</taxon>
        <taxon>asterids</taxon>
        <taxon>lamiids</taxon>
        <taxon>Lamiales</taxon>
        <taxon>Oleaceae</taxon>
        <taxon>Forsythieae</taxon>
        <taxon>Abeliophyllum</taxon>
    </lineage>
</organism>
<dbReference type="Pfam" id="PF13976">
    <property type="entry name" value="gag_pre-integrs"/>
    <property type="match status" value="1"/>
</dbReference>
<keyword evidence="3" id="KW-1185">Reference proteome</keyword>
<evidence type="ECO:0000259" key="1">
    <source>
        <dbReference type="Pfam" id="PF13976"/>
    </source>
</evidence>
<comment type="caution">
    <text evidence="2">The sequence shown here is derived from an EMBL/GenBank/DDBJ whole genome shotgun (WGS) entry which is preliminary data.</text>
</comment>
<sequence>MKGPKRNELYYLKAKALHAKGSGLVSINTDRSDLWHMKMGHIGNKRLKYLSDLNLLGKDTVAPLNFCKPCVLGKSHIVSFEIGQHSTKRSLDYIHADLWGLEKYPTHGREHVREPEQIDPQVETEQEEVLEQPELEIPETVVPNQEQLEDTNLRDYQLVRDRERRQVRPNLKYVSSNLMEFVIDLGQSLESVEPFSYEEAVNCKNSKNWKKAMRGDPFLRQE</sequence>
<name>A0ABD1PUI5_9LAMI</name>
<proteinExistence type="predicted"/>
<dbReference type="EMBL" id="JBFOLK010000013">
    <property type="protein sequence ID" value="KAL2466629.1"/>
    <property type="molecule type" value="Genomic_DNA"/>
</dbReference>
<dbReference type="Proteomes" id="UP001604336">
    <property type="component" value="Unassembled WGS sequence"/>
</dbReference>
<evidence type="ECO:0000313" key="3">
    <source>
        <dbReference type="Proteomes" id="UP001604336"/>
    </source>
</evidence>
<evidence type="ECO:0000313" key="2">
    <source>
        <dbReference type="EMBL" id="KAL2466629.1"/>
    </source>
</evidence>
<reference evidence="3" key="1">
    <citation type="submission" date="2024-07" db="EMBL/GenBank/DDBJ databases">
        <title>Two chromosome-level genome assemblies of Korean endemic species Abeliophyllum distichum and Forsythia ovata (Oleaceae).</title>
        <authorList>
            <person name="Jang H."/>
        </authorList>
    </citation>
    <scope>NUCLEOTIDE SEQUENCE [LARGE SCALE GENOMIC DNA]</scope>
</reference>
<protein>
    <submittedName>
        <fullName evidence="2">CCHC-type domain-containing protein</fullName>
    </submittedName>
</protein>
<feature type="domain" description="GAG-pre-integrase" evidence="1">
    <location>
        <begin position="9"/>
        <end position="75"/>
    </location>
</feature>
<dbReference type="AlphaFoldDB" id="A0ABD1PUI5"/>
<dbReference type="InterPro" id="IPR025724">
    <property type="entry name" value="GAG-pre-integrase_dom"/>
</dbReference>
<accession>A0ABD1PUI5</accession>
<gene>
    <name evidence="2" type="ORF">Adt_42480</name>
</gene>